<evidence type="ECO:0000256" key="1">
    <source>
        <dbReference type="SAM" id="Phobius"/>
    </source>
</evidence>
<organism evidence="2 3">
    <name type="scientific">Lasiosphaeria ovina</name>
    <dbReference type="NCBI Taxonomy" id="92902"/>
    <lineage>
        <taxon>Eukaryota</taxon>
        <taxon>Fungi</taxon>
        <taxon>Dikarya</taxon>
        <taxon>Ascomycota</taxon>
        <taxon>Pezizomycotina</taxon>
        <taxon>Sordariomycetes</taxon>
        <taxon>Sordariomycetidae</taxon>
        <taxon>Sordariales</taxon>
        <taxon>Lasiosphaeriaceae</taxon>
        <taxon>Lasiosphaeria</taxon>
    </lineage>
</organism>
<comment type="caution">
    <text evidence="2">The sequence shown here is derived from an EMBL/GenBank/DDBJ whole genome shotgun (WGS) entry which is preliminary data.</text>
</comment>
<keyword evidence="1" id="KW-0812">Transmembrane</keyword>
<feature type="transmembrane region" description="Helical" evidence="1">
    <location>
        <begin position="30"/>
        <end position="48"/>
    </location>
</feature>
<dbReference type="AlphaFoldDB" id="A0AAE0NMN0"/>
<reference evidence="2" key="2">
    <citation type="submission" date="2023-06" db="EMBL/GenBank/DDBJ databases">
        <authorList>
            <consortium name="Lawrence Berkeley National Laboratory"/>
            <person name="Haridas S."/>
            <person name="Hensen N."/>
            <person name="Bonometti L."/>
            <person name="Westerberg I."/>
            <person name="Brannstrom I.O."/>
            <person name="Guillou S."/>
            <person name="Cros-Aarteil S."/>
            <person name="Calhoun S."/>
            <person name="Kuo A."/>
            <person name="Mondo S."/>
            <person name="Pangilinan J."/>
            <person name="Riley R."/>
            <person name="Labutti K."/>
            <person name="Andreopoulos B."/>
            <person name="Lipzen A."/>
            <person name="Chen C."/>
            <person name="Yanf M."/>
            <person name="Daum C."/>
            <person name="Ng V."/>
            <person name="Clum A."/>
            <person name="Steindorff A."/>
            <person name="Ohm R."/>
            <person name="Martin F."/>
            <person name="Silar P."/>
            <person name="Natvig D."/>
            <person name="Lalanne C."/>
            <person name="Gautier V."/>
            <person name="Ament-Velasquez S.L."/>
            <person name="Kruys A."/>
            <person name="Hutchinson M.I."/>
            <person name="Powell A.J."/>
            <person name="Barry K."/>
            <person name="Miller A.N."/>
            <person name="Grigoriev I.V."/>
            <person name="Debuchy R."/>
            <person name="Gladieux P."/>
            <person name="Thoren M.H."/>
            <person name="Johannesson H."/>
        </authorList>
    </citation>
    <scope>NUCLEOTIDE SEQUENCE</scope>
    <source>
        <strain evidence="2">CBS 958.72</strain>
    </source>
</reference>
<reference evidence="2" key="1">
    <citation type="journal article" date="2023" name="Mol. Phylogenet. Evol.">
        <title>Genome-scale phylogeny and comparative genomics of the fungal order Sordariales.</title>
        <authorList>
            <person name="Hensen N."/>
            <person name="Bonometti L."/>
            <person name="Westerberg I."/>
            <person name="Brannstrom I.O."/>
            <person name="Guillou S."/>
            <person name="Cros-Aarteil S."/>
            <person name="Calhoun S."/>
            <person name="Haridas S."/>
            <person name="Kuo A."/>
            <person name="Mondo S."/>
            <person name="Pangilinan J."/>
            <person name="Riley R."/>
            <person name="LaButti K."/>
            <person name="Andreopoulos B."/>
            <person name="Lipzen A."/>
            <person name="Chen C."/>
            <person name="Yan M."/>
            <person name="Daum C."/>
            <person name="Ng V."/>
            <person name="Clum A."/>
            <person name="Steindorff A."/>
            <person name="Ohm R.A."/>
            <person name="Martin F."/>
            <person name="Silar P."/>
            <person name="Natvig D.O."/>
            <person name="Lalanne C."/>
            <person name="Gautier V."/>
            <person name="Ament-Velasquez S.L."/>
            <person name="Kruys A."/>
            <person name="Hutchinson M.I."/>
            <person name="Powell A.J."/>
            <person name="Barry K."/>
            <person name="Miller A.N."/>
            <person name="Grigoriev I.V."/>
            <person name="Debuchy R."/>
            <person name="Gladieux P."/>
            <person name="Hiltunen Thoren M."/>
            <person name="Johannesson H."/>
        </authorList>
    </citation>
    <scope>NUCLEOTIDE SEQUENCE</scope>
    <source>
        <strain evidence="2">CBS 958.72</strain>
    </source>
</reference>
<keyword evidence="3" id="KW-1185">Reference proteome</keyword>
<evidence type="ECO:0000313" key="2">
    <source>
        <dbReference type="EMBL" id="KAK3384377.1"/>
    </source>
</evidence>
<sequence length="105" mass="12090">MSCLLYEGPMCIYAGLACHNMWWPIASRRLVIITYVGTLLQGIVLWGVERRDIWKTRSWFPLCCACECQLACVYGVFLSSISQCILPFHFAAYPSSARSFFLFYQ</sequence>
<protein>
    <submittedName>
        <fullName evidence="2">Uncharacterized protein</fullName>
    </submittedName>
</protein>
<dbReference type="EMBL" id="JAULSN010000001">
    <property type="protein sequence ID" value="KAK3384377.1"/>
    <property type="molecule type" value="Genomic_DNA"/>
</dbReference>
<keyword evidence="1" id="KW-0472">Membrane</keyword>
<dbReference type="Proteomes" id="UP001287356">
    <property type="component" value="Unassembled WGS sequence"/>
</dbReference>
<evidence type="ECO:0000313" key="3">
    <source>
        <dbReference type="Proteomes" id="UP001287356"/>
    </source>
</evidence>
<name>A0AAE0NMN0_9PEZI</name>
<gene>
    <name evidence="2" type="ORF">B0T24DRAFT_608184</name>
</gene>
<proteinExistence type="predicted"/>
<keyword evidence="1" id="KW-1133">Transmembrane helix</keyword>
<accession>A0AAE0NMN0</accession>